<gene>
    <name evidence="1" type="ORF">KOEU_00170</name>
</gene>
<name>A0A0M0EMA2_KOMEU</name>
<reference evidence="1" key="1">
    <citation type="submission" date="2015-08" db="EMBL/GenBank/DDBJ databases">
        <title>Draft genome sequence of Komagataeibacter europaeus CECT 8546 a cellulose producer strain from vinegar produced by the traditional method.</title>
        <authorList>
            <person name="Poehlein A."/>
            <person name="Valera M.J."/>
            <person name="Haack F.S."/>
            <person name="Mas A."/>
            <person name="Daniel R."/>
            <person name="Streit W.R."/>
            <person name="Mateo E."/>
        </authorList>
    </citation>
    <scope>NUCLEOTIDE SEQUENCE [LARGE SCALE GENOMIC DNA]</scope>
    <source>
        <strain evidence="1">CECT 8546</strain>
    </source>
</reference>
<dbReference type="Proteomes" id="UP000037566">
    <property type="component" value="Unassembled WGS sequence"/>
</dbReference>
<protein>
    <submittedName>
        <fullName evidence="1">Uncharacterized protein</fullName>
    </submittedName>
</protein>
<dbReference type="EMBL" id="LHUQ01000001">
    <property type="protein sequence ID" value="KON66051.1"/>
    <property type="molecule type" value="Genomic_DNA"/>
</dbReference>
<evidence type="ECO:0000313" key="2">
    <source>
        <dbReference type="Proteomes" id="UP000037566"/>
    </source>
</evidence>
<dbReference type="AlphaFoldDB" id="A0A0M0EMA2"/>
<sequence length="41" mass="4471">MKIDGHMRETRTGNAHAPTLSLLSAVSILKADDIVLPQIRT</sequence>
<accession>A0A0M0EMA2</accession>
<evidence type="ECO:0000313" key="1">
    <source>
        <dbReference type="EMBL" id="KON66051.1"/>
    </source>
</evidence>
<organism evidence="1 2">
    <name type="scientific">Komagataeibacter europaeus</name>
    <name type="common">Gluconacetobacter europaeus</name>
    <dbReference type="NCBI Taxonomy" id="33995"/>
    <lineage>
        <taxon>Bacteria</taxon>
        <taxon>Pseudomonadati</taxon>
        <taxon>Pseudomonadota</taxon>
        <taxon>Alphaproteobacteria</taxon>
        <taxon>Acetobacterales</taxon>
        <taxon>Acetobacteraceae</taxon>
        <taxon>Komagataeibacter</taxon>
    </lineage>
</organism>
<comment type="caution">
    <text evidence="1">The sequence shown here is derived from an EMBL/GenBank/DDBJ whole genome shotgun (WGS) entry which is preliminary data.</text>
</comment>
<keyword evidence="2" id="KW-1185">Reference proteome</keyword>
<proteinExistence type="predicted"/>